<evidence type="ECO:0000256" key="2">
    <source>
        <dbReference type="ARBA" id="ARBA00022692"/>
    </source>
</evidence>
<dbReference type="GO" id="GO:0042721">
    <property type="term" value="C:TIM22 mitochondrial import inner membrane insertion complex"/>
    <property type="evidence" value="ECO:0007669"/>
    <property type="project" value="InterPro"/>
</dbReference>
<feature type="compositionally biased region" description="Low complexity" evidence="5">
    <location>
        <begin position="275"/>
        <end position="290"/>
    </location>
</feature>
<keyword evidence="3" id="KW-1133">Transmembrane helix</keyword>
<dbReference type="Proteomes" id="UP000636709">
    <property type="component" value="Unassembled WGS sequence"/>
</dbReference>
<sequence length="554" mass="59154">MPTDFLDQLIPSSQLAIHRSIPLPGAFRQKLRHFVSREETRLVACRSASCRRTLGHALTHSEAGRDTHILTAEDPPSSQGGDDTMPGHRSNRYCGIGEERPLRLNLVNKHRVSGVSIQSTLPLVEISGRLVTKAYIPGHYYGRSSPIPQHRSLRCLGIPVAMSSWLQQQPSPYIYEKPDGGAASACLSAPPARFALARRAESIASGARRTSGWPLRVADLGLVEWSGRVPGPWSGTVNTDEVMLVNTDEPFAWSEAVTRRPTPNQPTRDTRPRTHTAAAGHTAEATTPPGSHSSLPVSHDAIPPFPTRNLQPSFPFPTQTFSAAGTHRALSRGKPLSSPLDSPPTRANPNPNPNLNQARAASRSRSRRGPRSGLAGSSSLALARAALIRCACPAGKSGGGAGAMEEDSPMTKTVKGAVTGLAAGTIWGTVVATWYDVPRVERHVALPGLIRTLKMCGTYGATFATIGGLYIGVEQLVQSQRKKRDFVNGAVGAFVAGASVCGYRGEKLEPIQSALIGGSCLAFTSAVLDIGGNTTRVDNGKEYYPYTTEKKPAH</sequence>
<dbReference type="GO" id="GO:0009507">
    <property type="term" value="C:chloroplast"/>
    <property type="evidence" value="ECO:0007669"/>
    <property type="project" value="TreeGrafter"/>
</dbReference>
<dbReference type="EMBL" id="JACEFO010001623">
    <property type="protein sequence ID" value="KAF8729654.1"/>
    <property type="molecule type" value="Genomic_DNA"/>
</dbReference>
<evidence type="ECO:0000256" key="3">
    <source>
        <dbReference type="ARBA" id="ARBA00022989"/>
    </source>
</evidence>
<evidence type="ECO:0000256" key="1">
    <source>
        <dbReference type="ARBA" id="ARBA00004141"/>
    </source>
</evidence>
<dbReference type="InterPro" id="IPR039175">
    <property type="entry name" value="TIM22"/>
</dbReference>
<comment type="subcellular location">
    <subcellularLocation>
        <location evidence="1">Membrane</location>
        <topology evidence="1">Multi-pass membrane protein</topology>
    </subcellularLocation>
</comment>
<dbReference type="PANTHER" id="PTHR14110">
    <property type="entry name" value="MITOCHONDRIAL IMPORT INNER MEMBRANE TRANSLOCASE SUBUNIT TIM22"/>
    <property type="match status" value="1"/>
</dbReference>
<proteinExistence type="predicted"/>
<evidence type="ECO:0000313" key="6">
    <source>
        <dbReference type="EMBL" id="KAF8729654.1"/>
    </source>
</evidence>
<keyword evidence="7" id="KW-1185">Reference proteome</keyword>
<dbReference type="AlphaFoldDB" id="A0A835F695"/>
<dbReference type="PANTHER" id="PTHR14110:SF18">
    <property type="entry name" value="OUTER ENVELOPE PORE PROTEIN 16-3, CHLOROPLASTIC_MITOCHONDRIAL"/>
    <property type="match status" value="1"/>
</dbReference>
<evidence type="ECO:0000313" key="7">
    <source>
        <dbReference type="Proteomes" id="UP000636709"/>
    </source>
</evidence>
<accession>A0A835F695</accession>
<dbReference type="GO" id="GO:0045039">
    <property type="term" value="P:protein insertion into mitochondrial inner membrane"/>
    <property type="evidence" value="ECO:0007669"/>
    <property type="project" value="InterPro"/>
</dbReference>
<gene>
    <name evidence="6" type="ORF">HU200_017606</name>
</gene>
<evidence type="ECO:0000256" key="4">
    <source>
        <dbReference type="ARBA" id="ARBA00023136"/>
    </source>
</evidence>
<organism evidence="6 7">
    <name type="scientific">Digitaria exilis</name>
    <dbReference type="NCBI Taxonomy" id="1010633"/>
    <lineage>
        <taxon>Eukaryota</taxon>
        <taxon>Viridiplantae</taxon>
        <taxon>Streptophyta</taxon>
        <taxon>Embryophyta</taxon>
        <taxon>Tracheophyta</taxon>
        <taxon>Spermatophyta</taxon>
        <taxon>Magnoliopsida</taxon>
        <taxon>Liliopsida</taxon>
        <taxon>Poales</taxon>
        <taxon>Poaceae</taxon>
        <taxon>PACMAD clade</taxon>
        <taxon>Panicoideae</taxon>
        <taxon>Panicodae</taxon>
        <taxon>Paniceae</taxon>
        <taxon>Anthephorinae</taxon>
        <taxon>Digitaria</taxon>
    </lineage>
</organism>
<keyword evidence="2" id="KW-0812">Transmembrane</keyword>
<comment type="caution">
    <text evidence="6">The sequence shown here is derived from an EMBL/GenBank/DDBJ whole genome shotgun (WGS) entry which is preliminary data.</text>
</comment>
<reference evidence="6" key="1">
    <citation type="submission" date="2020-07" db="EMBL/GenBank/DDBJ databases">
        <title>Genome sequence and genetic diversity analysis of an under-domesticated orphan crop, white fonio (Digitaria exilis).</title>
        <authorList>
            <person name="Bennetzen J.L."/>
            <person name="Chen S."/>
            <person name="Ma X."/>
            <person name="Wang X."/>
            <person name="Yssel A.E.J."/>
            <person name="Chaluvadi S.R."/>
            <person name="Johnson M."/>
            <person name="Gangashetty P."/>
            <person name="Hamidou F."/>
            <person name="Sanogo M.D."/>
            <person name="Zwaenepoel A."/>
            <person name="Wallace J."/>
            <person name="Van De Peer Y."/>
            <person name="Van Deynze A."/>
        </authorList>
    </citation>
    <scope>NUCLEOTIDE SEQUENCE</scope>
    <source>
        <tissue evidence="6">Leaves</tissue>
    </source>
</reference>
<evidence type="ECO:0000256" key="5">
    <source>
        <dbReference type="SAM" id="MobiDB-lite"/>
    </source>
</evidence>
<dbReference type="OrthoDB" id="1913277at2759"/>
<dbReference type="Pfam" id="PF02466">
    <property type="entry name" value="Tim17"/>
    <property type="match status" value="1"/>
</dbReference>
<feature type="compositionally biased region" description="Low complexity" evidence="5">
    <location>
        <begin position="343"/>
        <end position="361"/>
    </location>
</feature>
<protein>
    <submittedName>
        <fullName evidence="6">Uncharacterized protein</fullName>
    </submittedName>
</protein>
<feature type="compositionally biased region" description="Polar residues" evidence="5">
    <location>
        <begin position="308"/>
        <end position="323"/>
    </location>
</feature>
<name>A0A835F695_9POAL</name>
<feature type="region of interest" description="Disordered" evidence="5">
    <location>
        <begin position="253"/>
        <end position="376"/>
    </location>
</feature>
<feature type="region of interest" description="Disordered" evidence="5">
    <location>
        <begin position="61"/>
        <end position="89"/>
    </location>
</feature>
<keyword evidence="4" id="KW-0472">Membrane</keyword>